<dbReference type="PANTHER" id="PTHR37992">
    <property type="entry name" value="EXPRESSED PROTEIN"/>
    <property type="match status" value="1"/>
</dbReference>
<proteinExistence type="predicted"/>
<reference evidence="3" key="1">
    <citation type="submission" date="2022-10" db="EMBL/GenBank/DDBJ databases">
        <title>Tapping the CABI collections for fungal endophytes: first genome assemblies for Collariella, Neodidymelliopsis, Ascochyta clinopodiicola, Didymella pomorum, Didymosphaeria variabile, Neocosmospora piperis and Neocucurbitaria cava.</title>
        <authorList>
            <person name="Hill R."/>
        </authorList>
    </citation>
    <scope>NUCLEOTIDE SEQUENCE</scope>
    <source>
        <strain evidence="3">IMI 356815</strain>
    </source>
</reference>
<name>A0A9W9CFY0_9PLEO</name>
<keyword evidence="4" id="KW-1185">Reference proteome</keyword>
<keyword evidence="2" id="KW-0472">Membrane</keyword>
<dbReference type="AlphaFoldDB" id="A0A9W9CFY0"/>
<organism evidence="3 4">
    <name type="scientific">Didymosphaeria variabile</name>
    <dbReference type="NCBI Taxonomy" id="1932322"/>
    <lineage>
        <taxon>Eukaryota</taxon>
        <taxon>Fungi</taxon>
        <taxon>Dikarya</taxon>
        <taxon>Ascomycota</taxon>
        <taxon>Pezizomycotina</taxon>
        <taxon>Dothideomycetes</taxon>
        <taxon>Pleosporomycetidae</taxon>
        <taxon>Pleosporales</taxon>
        <taxon>Massarineae</taxon>
        <taxon>Didymosphaeriaceae</taxon>
        <taxon>Didymosphaeria</taxon>
    </lineage>
</organism>
<evidence type="ECO:0008006" key="5">
    <source>
        <dbReference type="Google" id="ProtNLM"/>
    </source>
</evidence>
<gene>
    <name evidence="3" type="ORF">N0V89_000651</name>
</gene>
<dbReference type="Proteomes" id="UP001140513">
    <property type="component" value="Unassembled WGS sequence"/>
</dbReference>
<feature type="transmembrane region" description="Helical" evidence="2">
    <location>
        <begin position="163"/>
        <end position="183"/>
    </location>
</feature>
<dbReference type="EMBL" id="JAPEUX010000001">
    <property type="protein sequence ID" value="KAJ4360092.1"/>
    <property type="molecule type" value="Genomic_DNA"/>
</dbReference>
<dbReference type="OrthoDB" id="3342455at2759"/>
<dbReference type="RefSeq" id="XP_056076294.1">
    <property type="nucleotide sequence ID" value="XM_056209472.1"/>
</dbReference>
<dbReference type="PANTHER" id="PTHR37992:SF1">
    <property type="entry name" value="DUF1774-DOMAIN-CONTAINING PROTEIN"/>
    <property type="match status" value="1"/>
</dbReference>
<protein>
    <recommendedName>
        <fullName evidence="5">DUF1774-domain-containing protein</fullName>
    </recommendedName>
</protein>
<accession>A0A9W9CFY0</accession>
<keyword evidence="2" id="KW-0812">Transmembrane</keyword>
<feature type="transmembrane region" description="Helical" evidence="2">
    <location>
        <begin position="222"/>
        <end position="240"/>
    </location>
</feature>
<feature type="transmembrane region" description="Helical" evidence="2">
    <location>
        <begin position="106"/>
        <end position="129"/>
    </location>
</feature>
<evidence type="ECO:0000313" key="3">
    <source>
        <dbReference type="EMBL" id="KAJ4360092.1"/>
    </source>
</evidence>
<feature type="transmembrane region" description="Helical" evidence="2">
    <location>
        <begin position="29"/>
        <end position="51"/>
    </location>
</feature>
<evidence type="ECO:0000313" key="4">
    <source>
        <dbReference type="Proteomes" id="UP001140513"/>
    </source>
</evidence>
<feature type="transmembrane region" description="Helical" evidence="2">
    <location>
        <begin position="81"/>
        <end position="99"/>
    </location>
</feature>
<dbReference type="Pfam" id="PF08611">
    <property type="entry name" value="DUF1774"/>
    <property type="match status" value="1"/>
</dbReference>
<feature type="compositionally biased region" description="Basic and acidic residues" evidence="1">
    <location>
        <begin position="280"/>
        <end position="301"/>
    </location>
</feature>
<feature type="transmembrane region" description="Helical" evidence="2">
    <location>
        <begin position="135"/>
        <end position="154"/>
    </location>
</feature>
<keyword evidence="2" id="KW-1133">Transmembrane helix</keyword>
<feature type="region of interest" description="Disordered" evidence="1">
    <location>
        <begin position="276"/>
        <end position="301"/>
    </location>
</feature>
<comment type="caution">
    <text evidence="3">The sequence shown here is derived from an EMBL/GenBank/DDBJ whole genome shotgun (WGS) entry which is preliminary data.</text>
</comment>
<feature type="transmembrane region" description="Helical" evidence="2">
    <location>
        <begin position="195"/>
        <end position="215"/>
    </location>
</feature>
<feature type="transmembrane region" description="Helical" evidence="2">
    <location>
        <begin position="246"/>
        <end position="266"/>
    </location>
</feature>
<sequence length="301" mass="33946">MADQNGAASSGSRLNPFSRRDEFSSRELILHRITTLVTYIIFVITAIYYTFSAPHEGHHPWHTIWGNNAATPFAQNKVMTSIYWIVLLLLQLVYAWSLYSKDLVYVNAAANIGSHYIASNLLLFGFLHLWVRSHFWLAELLIIINFFNLSFAYFRHSTTPRPIHIGTVAGPLAWNFVALYWVGARAVPHTDALPARIVGNIFIWGILAYGSFFLVAFKDYTMGFALSYLAFSTGVGQFMTKIPIFQLQWIFAFTIGALLFILSLGVSSGRTPFDGGEVVSEDRERAPLLRDGPDVPREARE</sequence>
<evidence type="ECO:0000256" key="1">
    <source>
        <dbReference type="SAM" id="MobiDB-lite"/>
    </source>
</evidence>
<dbReference type="InterPro" id="IPR013920">
    <property type="entry name" value="DUF1774_fun"/>
</dbReference>
<dbReference type="GeneID" id="80904181"/>
<evidence type="ECO:0000256" key="2">
    <source>
        <dbReference type="SAM" id="Phobius"/>
    </source>
</evidence>